<accession>A0ABN1UJL0</accession>
<dbReference type="EMBL" id="BAAAJE010000018">
    <property type="protein sequence ID" value="GAA1152375.1"/>
    <property type="molecule type" value="Genomic_DNA"/>
</dbReference>
<dbReference type="RefSeq" id="WP_343908772.1">
    <property type="nucleotide sequence ID" value="NZ_BAAAJE010000018.1"/>
</dbReference>
<evidence type="ECO:0000256" key="1">
    <source>
        <dbReference type="SAM" id="SignalP"/>
    </source>
</evidence>
<evidence type="ECO:0000313" key="3">
    <source>
        <dbReference type="Proteomes" id="UP001499979"/>
    </source>
</evidence>
<feature type="chain" id="PRO_5046772724" description="Ig-like domain-containing protein" evidence="1">
    <location>
        <begin position="30"/>
        <end position="449"/>
    </location>
</feature>
<organism evidence="2 3">
    <name type="scientific">Nocardioides aquiterrae</name>
    <dbReference type="NCBI Taxonomy" id="203799"/>
    <lineage>
        <taxon>Bacteria</taxon>
        <taxon>Bacillati</taxon>
        <taxon>Actinomycetota</taxon>
        <taxon>Actinomycetes</taxon>
        <taxon>Propionibacteriales</taxon>
        <taxon>Nocardioidaceae</taxon>
        <taxon>Nocardioides</taxon>
    </lineage>
</organism>
<keyword evidence="1" id="KW-0732">Signal</keyword>
<protein>
    <recommendedName>
        <fullName evidence="4">Ig-like domain-containing protein</fullName>
    </recommendedName>
</protein>
<reference evidence="2 3" key="1">
    <citation type="journal article" date="2019" name="Int. J. Syst. Evol. Microbiol.">
        <title>The Global Catalogue of Microorganisms (GCM) 10K type strain sequencing project: providing services to taxonomists for standard genome sequencing and annotation.</title>
        <authorList>
            <consortium name="The Broad Institute Genomics Platform"/>
            <consortium name="The Broad Institute Genome Sequencing Center for Infectious Disease"/>
            <person name="Wu L."/>
            <person name="Ma J."/>
        </authorList>
    </citation>
    <scope>NUCLEOTIDE SEQUENCE [LARGE SCALE GENOMIC DNA]</scope>
    <source>
        <strain evidence="2 3">JCM 11813</strain>
    </source>
</reference>
<gene>
    <name evidence="2" type="ORF">GCM10009606_33630</name>
</gene>
<dbReference type="Proteomes" id="UP001499979">
    <property type="component" value="Unassembled WGS sequence"/>
</dbReference>
<feature type="signal peptide" evidence="1">
    <location>
        <begin position="1"/>
        <end position="29"/>
    </location>
</feature>
<comment type="caution">
    <text evidence="2">The sequence shown here is derived from an EMBL/GenBank/DDBJ whole genome shotgun (WGS) entry which is preliminary data.</text>
</comment>
<name>A0ABN1UJL0_9ACTN</name>
<evidence type="ECO:0000313" key="2">
    <source>
        <dbReference type="EMBL" id="GAA1152375.1"/>
    </source>
</evidence>
<proteinExistence type="predicted"/>
<sequence length="449" mass="47380">MSTTPLRRALACLAGLGLATLGLAVPAQASDPLYVYPTAPSPVTVAKTWSAGTVANGGTVTAHVVATNPTGVTRTIIFQDTYDFGLAPASLPGGCGTTSYTGYPMFFCHVTVPAMGTAAVDIPFTATYVGPKQFKHTWRMSEAVDVQKQETYVSLPAGQTQTFSVACPSGYAEVDHSLHVLGVDQGTGTIDDVHVVSSTLTATGWSVTVQNGATGQAQAKLFATCLKTYTNTGGTIAVSGIQSFSVDNFLPVGDVPSEFEATCPADQTPVALNLNGAQANSNYPNVHDVLLTQVGMKADGGRSSTVFAVVNQPTDTTLQWRCLSTKSTTGNRFEFRVETETVTVGAMSDAEVQVYCDHGEKGIVGGWYGGPLNGSEPRPVSRTYWFHNTSAAPVTYTAKLLCVGSRLVRGVKVAAFAKQERCNYLGGVESPAETEYLNHDEECLLVRQS</sequence>
<keyword evidence="3" id="KW-1185">Reference proteome</keyword>
<evidence type="ECO:0008006" key="4">
    <source>
        <dbReference type="Google" id="ProtNLM"/>
    </source>
</evidence>